<keyword evidence="2" id="KW-0378">Hydrolase</keyword>
<keyword evidence="4" id="KW-1185">Reference proteome</keyword>
<comment type="similarity">
    <text evidence="1 2">Belongs to the peptidase S10 family.</text>
</comment>
<evidence type="ECO:0000313" key="4">
    <source>
        <dbReference type="Proteomes" id="UP001465755"/>
    </source>
</evidence>
<dbReference type="InterPro" id="IPR029058">
    <property type="entry name" value="AB_hydrolase_fold"/>
</dbReference>
<dbReference type="PROSITE" id="PS00131">
    <property type="entry name" value="CARBOXYPEPT_SER_SER"/>
    <property type="match status" value="1"/>
</dbReference>
<feature type="signal peptide" evidence="2">
    <location>
        <begin position="1"/>
        <end position="21"/>
    </location>
</feature>
<dbReference type="SUPFAM" id="SSF53474">
    <property type="entry name" value="alpha/beta-Hydrolases"/>
    <property type="match status" value="1"/>
</dbReference>
<feature type="chain" id="PRO_5043093890" description="Carboxypeptidase" evidence="2">
    <location>
        <begin position="22"/>
        <end position="555"/>
    </location>
</feature>
<dbReference type="EC" id="3.4.16.-" evidence="2"/>
<name>A0AAW1PIC3_9CHLO</name>
<sequence>MRLTFGLVCLLFASLRLGVSADKFGPSGSQILSVPGHSGALPSKQYGGYLNVPGTTKQLYYIFVLSTNSPETDPVIVWLNGGPGCSSLFGYIRELGPFTYAPIGDGLLFNNVNATPNANAWNHVANVIYIDSPVGVGLSYATDPDDQNYEANDFSTASDLNAAIHVWFELHPFFQGHDFYITGESYAGVYVPMFADAVLNANDAGQEPHVNLKGYAEGNAVTDASINYNYYGAYRGFNLLSGELAYKLNSSNCYWTTNGYSQQMNEPLPIADLTYPYDYDSDDEPANALNATLCNVLADKVVSMVHNVYSYDVFRPCFWGVQTHQSYLYNATLEYLAAEGIQWEDPAGPPSYQDTCDDDERVINFLFNSPAVREAFHAAPVANASQTLAGFYRGCSANLNYTINVDSVFPYHKSNIARGLRVLVYSGDVDTSVPSVGSQLWTAELGNELGLVADWAPWYMLEPEQYGWQVEGYLTQYQGLDFMTVHGSGHYVPFYKPRQALTMISAFLADTLNSTTVLPTTGGNFVDEALFPANDSSSKLQFSYSDFNFAASASA</sequence>
<dbReference type="Gene3D" id="3.40.50.1820">
    <property type="entry name" value="alpha/beta hydrolase"/>
    <property type="match status" value="1"/>
</dbReference>
<reference evidence="3 4" key="1">
    <citation type="journal article" date="2024" name="Nat. Commun.">
        <title>Phylogenomics reveals the evolutionary origins of lichenization in chlorophyte algae.</title>
        <authorList>
            <person name="Puginier C."/>
            <person name="Libourel C."/>
            <person name="Otte J."/>
            <person name="Skaloud P."/>
            <person name="Haon M."/>
            <person name="Grisel S."/>
            <person name="Petersen M."/>
            <person name="Berrin J.G."/>
            <person name="Delaux P.M."/>
            <person name="Dal Grande F."/>
            <person name="Keller J."/>
        </authorList>
    </citation>
    <scope>NUCLEOTIDE SEQUENCE [LARGE SCALE GENOMIC DNA]</scope>
    <source>
        <strain evidence="3 4">SAG 2036</strain>
    </source>
</reference>
<proteinExistence type="inferred from homology"/>
<evidence type="ECO:0000313" key="3">
    <source>
        <dbReference type="EMBL" id="KAK9808273.1"/>
    </source>
</evidence>
<keyword evidence="2" id="KW-0645">Protease</keyword>
<dbReference type="Pfam" id="PF00450">
    <property type="entry name" value="Peptidase_S10"/>
    <property type="match status" value="1"/>
</dbReference>
<dbReference type="Proteomes" id="UP001465755">
    <property type="component" value="Unassembled WGS sequence"/>
</dbReference>
<dbReference type="EMBL" id="JALJOQ010000025">
    <property type="protein sequence ID" value="KAK9808273.1"/>
    <property type="molecule type" value="Genomic_DNA"/>
</dbReference>
<dbReference type="PRINTS" id="PR00724">
    <property type="entry name" value="CRBOXYPTASEC"/>
</dbReference>
<evidence type="ECO:0000256" key="2">
    <source>
        <dbReference type="RuleBase" id="RU361156"/>
    </source>
</evidence>
<gene>
    <name evidence="3" type="ORF">WJX73_006115</name>
</gene>
<dbReference type="GO" id="GO:0004185">
    <property type="term" value="F:serine-type carboxypeptidase activity"/>
    <property type="evidence" value="ECO:0007669"/>
    <property type="project" value="UniProtKB-UniRule"/>
</dbReference>
<protein>
    <recommendedName>
        <fullName evidence="2">Carboxypeptidase</fullName>
        <ecNumber evidence="2">3.4.16.-</ecNumber>
    </recommendedName>
</protein>
<dbReference type="PANTHER" id="PTHR11802">
    <property type="entry name" value="SERINE PROTEASE FAMILY S10 SERINE CARBOXYPEPTIDASE"/>
    <property type="match status" value="1"/>
</dbReference>
<evidence type="ECO:0000256" key="1">
    <source>
        <dbReference type="ARBA" id="ARBA00009431"/>
    </source>
</evidence>
<organism evidence="3 4">
    <name type="scientific">Symbiochloris irregularis</name>
    <dbReference type="NCBI Taxonomy" id="706552"/>
    <lineage>
        <taxon>Eukaryota</taxon>
        <taxon>Viridiplantae</taxon>
        <taxon>Chlorophyta</taxon>
        <taxon>core chlorophytes</taxon>
        <taxon>Trebouxiophyceae</taxon>
        <taxon>Trebouxiales</taxon>
        <taxon>Trebouxiaceae</taxon>
        <taxon>Symbiochloris</taxon>
    </lineage>
</organism>
<accession>A0AAW1PIC3</accession>
<comment type="caution">
    <text evidence="3">The sequence shown here is derived from an EMBL/GenBank/DDBJ whole genome shotgun (WGS) entry which is preliminary data.</text>
</comment>
<keyword evidence="2" id="KW-0732">Signal</keyword>
<dbReference type="InterPro" id="IPR001563">
    <property type="entry name" value="Peptidase_S10"/>
</dbReference>
<dbReference type="AlphaFoldDB" id="A0AAW1PIC3"/>
<keyword evidence="2" id="KW-0121">Carboxypeptidase</keyword>
<dbReference type="PANTHER" id="PTHR11802:SF201">
    <property type="entry name" value="CARBOXYPEPTIDASE"/>
    <property type="match status" value="1"/>
</dbReference>
<dbReference type="InterPro" id="IPR018202">
    <property type="entry name" value="Ser_caboxypep_ser_AS"/>
</dbReference>
<dbReference type="GO" id="GO:0006508">
    <property type="term" value="P:proteolysis"/>
    <property type="evidence" value="ECO:0007669"/>
    <property type="project" value="UniProtKB-KW"/>
</dbReference>